<proteinExistence type="predicted"/>
<evidence type="ECO:0000313" key="2">
    <source>
        <dbReference type="EMBL" id="MFB9070726.1"/>
    </source>
</evidence>
<name>A0ABV5FVM0_9MICC</name>
<protein>
    <submittedName>
        <fullName evidence="2">Uncharacterized protein</fullName>
    </submittedName>
</protein>
<gene>
    <name evidence="2" type="ORF">ACFFX0_05765</name>
</gene>
<sequence>MVPPRRGRRRGGLQGRRRGARQRAVLPHRGPARRRSPPAAGTVAAHPTREHASRAPAGSGRSVR</sequence>
<accession>A0ABV5FVM0</accession>
<comment type="caution">
    <text evidence="2">The sequence shown here is derived from an EMBL/GenBank/DDBJ whole genome shotgun (WGS) entry which is preliminary data.</text>
</comment>
<evidence type="ECO:0000256" key="1">
    <source>
        <dbReference type="SAM" id="MobiDB-lite"/>
    </source>
</evidence>
<dbReference type="Proteomes" id="UP001589575">
    <property type="component" value="Unassembled WGS sequence"/>
</dbReference>
<dbReference type="EMBL" id="JBHMFI010000001">
    <property type="protein sequence ID" value="MFB9070726.1"/>
    <property type="molecule type" value="Genomic_DNA"/>
</dbReference>
<feature type="region of interest" description="Disordered" evidence="1">
    <location>
        <begin position="1"/>
        <end position="64"/>
    </location>
</feature>
<reference evidence="2 3" key="1">
    <citation type="submission" date="2024-09" db="EMBL/GenBank/DDBJ databases">
        <authorList>
            <person name="Sun Q."/>
            <person name="Mori K."/>
        </authorList>
    </citation>
    <scope>NUCLEOTIDE SEQUENCE [LARGE SCALE GENOMIC DNA]</scope>
    <source>
        <strain evidence="2 3">CCM 7609</strain>
    </source>
</reference>
<feature type="compositionally biased region" description="Basic residues" evidence="1">
    <location>
        <begin position="1"/>
        <end position="21"/>
    </location>
</feature>
<organism evidence="2 3">
    <name type="scientific">Citricoccus parietis</name>
    <dbReference type="NCBI Taxonomy" id="592307"/>
    <lineage>
        <taxon>Bacteria</taxon>
        <taxon>Bacillati</taxon>
        <taxon>Actinomycetota</taxon>
        <taxon>Actinomycetes</taxon>
        <taxon>Micrococcales</taxon>
        <taxon>Micrococcaceae</taxon>
        <taxon>Citricoccus</taxon>
    </lineage>
</organism>
<evidence type="ECO:0000313" key="3">
    <source>
        <dbReference type="Proteomes" id="UP001589575"/>
    </source>
</evidence>
<keyword evidence="3" id="KW-1185">Reference proteome</keyword>